<feature type="transmembrane region" description="Helical" evidence="1">
    <location>
        <begin position="140"/>
        <end position="160"/>
    </location>
</feature>
<evidence type="ECO:0000259" key="2">
    <source>
        <dbReference type="Pfam" id="PF10882"/>
    </source>
</evidence>
<evidence type="ECO:0000313" key="4">
    <source>
        <dbReference type="EMBL" id="URN95453.1"/>
    </source>
</evidence>
<keyword evidence="1" id="KW-1133">Transmembrane helix</keyword>
<organism evidence="4 5">
    <name type="scientific">Candidatus Pristimantibacillus lignocellulolyticus</name>
    <dbReference type="NCBI Taxonomy" id="2994561"/>
    <lineage>
        <taxon>Bacteria</taxon>
        <taxon>Bacillati</taxon>
        <taxon>Bacillota</taxon>
        <taxon>Bacilli</taxon>
        <taxon>Bacillales</taxon>
        <taxon>Paenibacillaceae</taxon>
        <taxon>Candidatus Pristimantibacillus</taxon>
    </lineage>
</organism>
<accession>A0A9J6ZH36</accession>
<feature type="transmembrane region" description="Helical" evidence="1">
    <location>
        <begin position="84"/>
        <end position="105"/>
    </location>
</feature>
<evidence type="ECO:0000256" key="1">
    <source>
        <dbReference type="SAM" id="Phobius"/>
    </source>
</evidence>
<sequence>MLTVIFSVTAIICYIALVVTYKPQATYKNGMLFAITLPSHAMEHEEIQSIRARFNKQFKKASLWMAVCYIPFVLLHYLMSYQFIYFFVWITVFFFVMVIPFRRAFRDTLALKREHDWFVGMKRVIQSDLRVAHLKNQQSASLWLFTIPFAMAIGTMLWAIAEDIEFIGVAFVGLIITSLFLIISLLMRGSKGKVYSENSEVNVALNQARRRSISYLWLSMAIVENIHVIFIYLWLLNDNEDMTGVWLIILLLFTVVPIGLIYYTYRNIGALEQEVLAQDGKVIYTDDDEYWANGFTYHNPNDRSILVPKRIGIGETINTGTVVGKFSMWGTVGLTAVLIVGVSFMLIRSELTSPVLTVTADHKIEIDYPMYSFDFNLTDIEEITLVNEVPSGMKSNGEATSDYARGHFKLKEIGKTRLYIFKNNPPYIRIKLDDVYIFYNEKDPLLTKELFDQLKSYSE</sequence>
<name>A0A9J6ZH36_9BACL</name>
<dbReference type="EMBL" id="CP097899">
    <property type="protein sequence ID" value="URN95453.1"/>
    <property type="molecule type" value="Genomic_DNA"/>
</dbReference>
<dbReference type="Proteomes" id="UP001056756">
    <property type="component" value="Chromosome"/>
</dbReference>
<feature type="domain" description="DUF5808" evidence="3">
    <location>
        <begin position="300"/>
        <end position="325"/>
    </location>
</feature>
<feature type="transmembrane region" description="Helical" evidence="1">
    <location>
        <begin position="6"/>
        <end position="23"/>
    </location>
</feature>
<dbReference type="AlphaFoldDB" id="A0A9J6ZH36"/>
<feature type="transmembrane region" description="Helical" evidence="1">
    <location>
        <begin position="326"/>
        <end position="347"/>
    </location>
</feature>
<dbReference type="InterPro" id="IPR043831">
    <property type="entry name" value="DUF5808"/>
</dbReference>
<feature type="transmembrane region" description="Helical" evidence="1">
    <location>
        <begin position="242"/>
        <end position="263"/>
    </location>
</feature>
<reference evidence="4" key="1">
    <citation type="submission" date="2022-05" db="EMBL/GenBank/DDBJ databases">
        <title>Novel bacterial taxa in a minimal lignocellulolytic consortium and its capacity to transform plastics disclosed by genome-resolved metagenomics.</title>
        <authorList>
            <person name="Rodriguez C.A.D."/>
            <person name="Diaz-Garcia L."/>
            <person name="Herrera K."/>
            <person name="Tarazona N.A."/>
            <person name="Sproer C."/>
            <person name="Overmann J."/>
            <person name="Jimenez D.J."/>
        </authorList>
    </citation>
    <scope>NUCLEOTIDE SEQUENCE</scope>
    <source>
        <strain evidence="4">MAG5</strain>
    </source>
</reference>
<dbReference type="InterPro" id="IPR027783">
    <property type="entry name" value="Bacterial_PH-related"/>
</dbReference>
<gene>
    <name evidence="4" type="ORF">NAG76_04115</name>
</gene>
<evidence type="ECO:0000259" key="3">
    <source>
        <dbReference type="Pfam" id="PF19124"/>
    </source>
</evidence>
<feature type="transmembrane region" description="Helical" evidence="1">
    <location>
        <begin position="166"/>
        <end position="187"/>
    </location>
</feature>
<feature type="transmembrane region" description="Helical" evidence="1">
    <location>
        <begin position="215"/>
        <end position="236"/>
    </location>
</feature>
<dbReference type="Pfam" id="PF19124">
    <property type="entry name" value="DUF5808"/>
    <property type="match status" value="1"/>
</dbReference>
<dbReference type="KEGG" id="plig:NAG76_04115"/>
<feature type="domain" description="Bacterial Pleckstrin homology" evidence="2">
    <location>
        <begin position="361"/>
        <end position="434"/>
    </location>
</feature>
<protein>
    <submittedName>
        <fullName evidence="4">DUF5808 domain-containing protein</fullName>
    </submittedName>
</protein>
<proteinExistence type="predicted"/>
<keyword evidence="1" id="KW-0812">Transmembrane</keyword>
<feature type="transmembrane region" description="Helical" evidence="1">
    <location>
        <begin position="61"/>
        <end position="78"/>
    </location>
</feature>
<evidence type="ECO:0000313" key="5">
    <source>
        <dbReference type="Proteomes" id="UP001056756"/>
    </source>
</evidence>
<keyword evidence="1" id="KW-0472">Membrane</keyword>
<dbReference type="Pfam" id="PF10882">
    <property type="entry name" value="bPH_5"/>
    <property type="match status" value="1"/>
</dbReference>